<dbReference type="PROSITE" id="PS51819">
    <property type="entry name" value="VOC"/>
    <property type="match status" value="1"/>
</dbReference>
<dbReference type="Pfam" id="PF18029">
    <property type="entry name" value="Glyoxalase_6"/>
    <property type="match status" value="1"/>
</dbReference>
<dbReference type="Gene3D" id="3.10.180.10">
    <property type="entry name" value="2,3-Dihydroxybiphenyl 1,2-Dioxygenase, domain 1"/>
    <property type="match status" value="1"/>
</dbReference>
<dbReference type="PANTHER" id="PTHR33993:SF5">
    <property type="entry name" value="GLYOXALASE"/>
    <property type="match status" value="1"/>
</dbReference>
<dbReference type="AlphaFoldDB" id="A0A219B1S5"/>
<feature type="domain" description="VOC" evidence="1">
    <location>
        <begin position="5"/>
        <end position="124"/>
    </location>
</feature>
<proteinExistence type="predicted"/>
<organism evidence="2 3">
    <name type="scientific">Pacificimonas flava</name>
    <dbReference type="NCBI Taxonomy" id="1234595"/>
    <lineage>
        <taxon>Bacteria</taxon>
        <taxon>Pseudomonadati</taxon>
        <taxon>Pseudomonadota</taxon>
        <taxon>Alphaproteobacteria</taxon>
        <taxon>Sphingomonadales</taxon>
        <taxon>Sphingosinicellaceae</taxon>
        <taxon>Pacificimonas</taxon>
    </lineage>
</organism>
<dbReference type="EMBL" id="NFZT01000001">
    <property type="protein sequence ID" value="OWV32154.1"/>
    <property type="molecule type" value="Genomic_DNA"/>
</dbReference>
<sequence>MPVEGLGGLFFRAKDPEALQAWYGEHLGMGGGFGPAGERHGNEYVWNTLAGPMVFQPFKADSDYFDADRQFMINLRVSDLDSLLEQFNAAGIEVLTDPEWDAPGVGRFARIHDPEGNAIELWEPDPSASFE</sequence>
<keyword evidence="3" id="KW-1185">Reference proteome</keyword>
<evidence type="ECO:0000313" key="2">
    <source>
        <dbReference type="EMBL" id="OWV32154.1"/>
    </source>
</evidence>
<gene>
    <name evidence="2" type="ORF">B5C34_00945</name>
</gene>
<dbReference type="InterPro" id="IPR041581">
    <property type="entry name" value="Glyoxalase_6"/>
</dbReference>
<dbReference type="OrthoDB" id="9799428at2"/>
<dbReference type="PANTHER" id="PTHR33993">
    <property type="entry name" value="GLYOXALASE-RELATED"/>
    <property type="match status" value="1"/>
</dbReference>
<dbReference type="InterPro" id="IPR052164">
    <property type="entry name" value="Anthracycline_SecMetBiosynth"/>
</dbReference>
<name>A0A219B1S5_9SPHN</name>
<evidence type="ECO:0000259" key="1">
    <source>
        <dbReference type="PROSITE" id="PS51819"/>
    </source>
</evidence>
<protein>
    <submittedName>
        <fullName evidence="2">Glyoxalase</fullName>
    </submittedName>
</protein>
<dbReference type="InterPro" id="IPR029068">
    <property type="entry name" value="Glyas_Bleomycin-R_OHBP_Dase"/>
</dbReference>
<dbReference type="Proteomes" id="UP000198462">
    <property type="component" value="Unassembled WGS sequence"/>
</dbReference>
<accession>A0A219B1S5</accession>
<reference evidence="3" key="1">
    <citation type="submission" date="2017-05" db="EMBL/GenBank/DDBJ databases">
        <authorList>
            <person name="Lin X."/>
        </authorList>
    </citation>
    <scope>NUCLEOTIDE SEQUENCE [LARGE SCALE GENOMIC DNA]</scope>
    <source>
        <strain evidence="3">JLT2012</strain>
    </source>
</reference>
<dbReference type="RefSeq" id="WP_088710953.1">
    <property type="nucleotide sequence ID" value="NZ_NFZT01000001.1"/>
</dbReference>
<dbReference type="InterPro" id="IPR037523">
    <property type="entry name" value="VOC_core"/>
</dbReference>
<comment type="caution">
    <text evidence="2">The sequence shown here is derived from an EMBL/GenBank/DDBJ whole genome shotgun (WGS) entry which is preliminary data.</text>
</comment>
<dbReference type="SUPFAM" id="SSF54593">
    <property type="entry name" value="Glyoxalase/Bleomycin resistance protein/Dihydroxybiphenyl dioxygenase"/>
    <property type="match status" value="1"/>
</dbReference>
<evidence type="ECO:0000313" key="3">
    <source>
        <dbReference type="Proteomes" id="UP000198462"/>
    </source>
</evidence>